<proteinExistence type="predicted"/>
<evidence type="ECO:0000313" key="1">
    <source>
        <dbReference type="EMBL" id="MBB6328869.1"/>
    </source>
</evidence>
<reference evidence="1 2" key="1">
    <citation type="submission" date="2020-08" db="EMBL/GenBank/DDBJ databases">
        <title>Genomic Encyclopedia of Type Strains, Phase IV (KMG-IV): sequencing the most valuable type-strain genomes for metagenomic binning, comparative biology and taxonomic classification.</title>
        <authorList>
            <person name="Goeker M."/>
        </authorList>
    </citation>
    <scope>NUCLEOTIDE SEQUENCE [LARGE SCALE GENOMIC DNA]</scope>
    <source>
        <strain evidence="1 2">DSM 102044</strain>
    </source>
</reference>
<dbReference type="AlphaFoldDB" id="A0A841MT08"/>
<dbReference type="SUPFAM" id="SSF52540">
    <property type="entry name" value="P-loop containing nucleoside triphosphate hydrolases"/>
    <property type="match status" value="1"/>
</dbReference>
<gene>
    <name evidence="1" type="ORF">FHS59_004528</name>
</gene>
<organism evidence="1 2">
    <name type="scientific">Algoriphagus iocasae</name>
    <dbReference type="NCBI Taxonomy" id="1836499"/>
    <lineage>
        <taxon>Bacteria</taxon>
        <taxon>Pseudomonadati</taxon>
        <taxon>Bacteroidota</taxon>
        <taxon>Cytophagia</taxon>
        <taxon>Cytophagales</taxon>
        <taxon>Cyclobacteriaceae</taxon>
        <taxon>Algoriphagus</taxon>
    </lineage>
</organism>
<evidence type="ECO:0008006" key="3">
    <source>
        <dbReference type="Google" id="ProtNLM"/>
    </source>
</evidence>
<dbReference type="InterPro" id="IPR027417">
    <property type="entry name" value="P-loop_NTPase"/>
</dbReference>
<sequence>MVYPNKKKVNRKKEILQQDIKLFEYSFEELEEYIWKNKRDSIEEILSISKNHFFRISNVQETFQFLETLEFNHFIQGLNKVEKYIPRKVSYSFFENNSKETKLVKVIELLKKEPKVALIGDPGYGKSFELIELAHQVASKEIGYPIFLRLKDCLPSKDFKDYLPEQYELLSRQKVILLLDGFDEIPIQEKDLFIQRFIDFNNSYPDVNLIFSIRSNFYSNVLEGKINGVCPVYLNKFSCEEISSYVSSFFEIDPEKFISSCYQNSLMEMAEIPYYLKLLALEYQLEGGLTGSSSEILRKLFENRIEHDLTNHFKNSLPTKVNKENIQDTLEKISSIMTIGGFTQIPHRFLKEIVPADQLEILSQLLIFKPSDRTSKAQWMFEHNKIRDYLSARSLLNLDINEVKQLVCVPNSVIICSNWKDAILLFLNIIPTSHRLFDPICNLVISNSKTEIFKVEREKFNPTIRFLLLKRILEYYKPLTIWIRLKDISENRLAYFSQSDDSFEYLLNEIENDSNHRRHRLSCLFILKEFRNLAHFQKEQLKTAFLPILKESQSDVHLTDYLIQTFARLRITDQATIIQFRKLYSTRKNQFIRGGMYEFIANLDDPDEWVDYLLEGMLLKKSNDPDRDGISNGAESLLIENAFQILKKPSSFTKVLEEFLSNDDYHLNFNFDKILDIVLKKSIEHYISNPNLYNLVLALHSKLNGPFHHEYTDLFHHYFKETNSYNKGLIDLLEKSSYKVDYGNNYEIGFFVRNDTFPTFEKLLSLGKLTFEDSEKVYFALKAIGNDFHPEFKKKIEHLSGKKIILEKQIDTTNMTQKRQLEELACWFKKEVLKEEIIKILDQENEITIEKLSKSLIGLDHLFNQRLGIHHCAKKVLRDLLNKDSKSSIEIKRWLANEEEIEYYLIYRIHLMIYHHDPNQFLNNQQINFLQSWFERNLDTVDFYSINLFGQVNQYQLYKAVYLTYFYENFGFPCSEEKSLEMLAFCNHTHGKFQTVTLETIIKRVGRSKVEKRIEENILNQRIQNTLAVKTHNNYAFKYKKEHLFPVIFNSLLNSSETGSVTPELSEFFRTNNDPRWLFPLFWKFIEEDQRYIIDHIPEEHFNEDLRKLINDLIKLPASKDLEKSINNLLLKKGDIDGMKRTLKWINKYKINPFSHSNIELVHFNNIEALPYLLILLKTSYDKEILDNERIDTIWSKARFGLIELAKRSQEFAITIINELEKFIEIESKSIDDIRHNYEIVEDIKILLSQEKLQQQPLTFKQCFEVYERVY</sequence>
<accession>A0A841MT08</accession>
<dbReference type="EMBL" id="JACIJO010000005">
    <property type="protein sequence ID" value="MBB6328869.1"/>
    <property type="molecule type" value="Genomic_DNA"/>
</dbReference>
<name>A0A841MT08_9BACT</name>
<dbReference type="Proteomes" id="UP000588604">
    <property type="component" value="Unassembled WGS sequence"/>
</dbReference>
<comment type="caution">
    <text evidence="1">The sequence shown here is derived from an EMBL/GenBank/DDBJ whole genome shotgun (WGS) entry which is preliminary data.</text>
</comment>
<dbReference type="Gene3D" id="3.40.50.300">
    <property type="entry name" value="P-loop containing nucleotide triphosphate hydrolases"/>
    <property type="match status" value="1"/>
</dbReference>
<evidence type="ECO:0000313" key="2">
    <source>
        <dbReference type="Proteomes" id="UP000588604"/>
    </source>
</evidence>
<keyword evidence="2" id="KW-1185">Reference proteome</keyword>
<protein>
    <recommendedName>
        <fullName evidence="3">NACHT domain-containing protein</fullName>
    </recommendedName>
</protein>